<evidence type="ECO:0000313" key="3">
    <source>
        <dbReference type="Proteomes" id="UP001595843"/>
    </source>
</evidence>
<feature type="transmembrane region" description="Helical" evidence="1">
    <location>
        <begin position="58"/>
        <end position="80"/>
    </location>
</feature>
<feature type="transmembrane region" description="Helical" evidence="1">
    <location>
        <begin position="32"/>
        <end position="51"/>
    </location>
</feature>
<gene>
    <name evidence="2" type="ORF">ACFOUO_06210</name>
</gene>
<evidence type="ECO:0000256" key="1">
    <source>
        <dbReference type="SAM" id="Phobius"/>
    </source>
</evidence>
<protein>
    <submittedName>
        <fullName evidence="2">YndM family protein</fullName>
    </submittedName>
</protein>
<keyword evidence="1" id="KW-1133">Transmembrane helix</keyword>
<comment type="caution">
    <text evidence="2">The sequence shown here is derived from an EMBL/GenBank/DDBJ whole genome shotgun (WGS) entry which is preliminary data.</text>
</comment>
<proteinExistence type="predicted"/>
<name>A0ABV8JD53_9BACL</name>
<dbReference type="InterPro" id="IPR019649">
    <property type="entry name" value="DUF2512"/>
</dbReference>
<accession>A0ABV8JD53</accession>
<dbReference type="Proteomes" id="UP001595843">
    <property type="component" value="Unassembled WGS sequence"/>
</dbReference>
<evidence type="ECO:0000313" key="2">
    <source>
        <dbReference type="EMBL" id="MFC4076400.1"/>
    </source>
</evidence>
<sequence>MRHLLALLIKFAATTVVLFIILSGFYDVSFTDVFLTSVVLTAIGYLGDLLILPRTGNFIASMGDFGLALIVVWFMGTYRFDEEVPLFGPAFLSAVVIAFSEWFFHKYMKNAFMEKEAIG</sequence>
<dbReference type="RefSeq" id="WP_380703306.1">
    <property type="nucleotide sequence ID" value="NZ_JBHSAP010000009.1"/>
</dbReference>
<keyword evidence="3" id="KW-1185">Reference proteome</keyword>
<feature type="transmembrane region" description="Helical" evidence="1">
    <location>
        <begin position="86"/>
        <end position="104"/>
    </location>
</feature>
<feature type="transmembrane region" description="Helical" evidence="1">
    <location>
        <begin position="7"/>
        <end position="26"/>
    </location>
</feature>
<dbReference type="Pfam" id="PF10710">
    <property type="entry name" value="DUF2512"/>
    <property type="match status" value="1"/>
</dbReference>
<dbReference type="EMBL" id="JBHSAP010000009">
    <property type="protein sequence ID" value="MFC4076400.1"/>
    <property type="molecule type" value="Genomic_DNA"/>
</dbReference>
<organism evidence="2 3">
    <name type="scientific">Salinithrix halophila</name>
    <dbReference type="NCBI Taxonomy" id="1485204"/>
    <lineage>
        <taxon>Bacteria</taxon>
        <taxon>Bacillati</taxon>
        <taxon>Bacillota</taxon>
        <taxon>Bacilli</taxon>
        <taxon>Bacillales</taxon>
        <taxon>Thermoactinomycetaceae</taxon>
        <taxon>Salinithrix</taxon>
    </lineage>
</organism>
<reference evidence="3" key="1">
    <citation type="journal article" date="2019" name="Int. J. Syst. Evol. Microbiol.">
        <title>The Global Catalogue of Microorganisms (GCM) 10K type strain sequencing project: providing services to taxonomists for standard genome sequencing and annotation.</title>
        <authorList>
            <consortium name="The Broad Institute Genomics Platform"/>
            <consortium name="The Broad Institute Genome Sequencing Center for Infectious Disease"/>
            <person name="Wu L."/>
            <person name="Ma J."/>
        </authorList>
    </citation>
    <scope>NUCLEOTIDE SEQUENCE [LARGE SCALE GENOMIC DNA]</scope>
    <source>
        <strain evidence="3">IBRC-M 10813</strain>
    </source>
</reference>
<keyword evidence="1" id="KW-0472">Membrane</keyword>
<keyword evidence="1" id="KW-0812">Transmembrane</keyword>